<keyword evidence="2" id="KW-1185">Reference proteome</keyword>
<evidence type="ECO:0000313" key="2">
    <source>
        <dbReference type="Proteomes" id="UP001596241"/>
    </source>
</evidence>
<sequence>MTGAGTVPVTVRLAYGTRARLRELLCGQRQWRRELAAGERWSTKGLGRREASAVRAAWRQELAGLRERGQLLDSLDALATLGVRREVAHRGWDRPWPACPPQARDLGRWPGSADGGFPEQLSLRLPASLENQVRAACWYASYEAIEALEEWRLRYPQVMPRRRWAPTGLESALAAYDRLAARVITTGEIWRAGIRHGMATAAGHRAVGAGGHPP</sequence>
<dbReference type="Proteomes" id="UP001596241">
    <property type="component" value="Unassembled WGS sequence"/>
</dbReference>
<gene>
    <name evidence="1" type="ORF">ACFP3M_23995</name>
</gene>
<accession>A0ABW1FN38</accession>
<organism evidence="1 2">
    <name type="scientific">Streptomyces ramulosus</name>
    <dbReference type="NCBI Taxonomy" id="47762"/>
    <lineage>
        <taxon>Bacteria</taxon>
        <taxon>Bacillati</taxon>
        <taxon>Actinomycetota</taxon>
        <taxon>Actinomycetes</taxon>
        <taxon>Kitasatosporales</taxon>
        <taxon>Streptomycetaceae</taxon>
        <taxon>Streptomyces</taxon>
    </lineage>
</organism>
<comment type="caution">
    <text evidence="1">The sequence shown here is derived from an EMBL/GenBank/DDBJ whole genome shotgun (WGS) entry which is preliminary data.</text>
</comment>
<protein>
    <recommendedName>
        <fullName evidence="3">Transposase</fullName>
    </recommendedName>
</protein>
<dbReference type="RefSeq" id="WP_345078298.1">
    <property type="nucleotide sequence ID" value="NZ_BAAAWG010000002.1"/>
</dbReference>
<evidence type="ECO:0000313" key="1">
    <source>
        <dbReference type="EMBL" id="MFC5895862.1"/>
    </source>
</evidence>
<reference evidence="2" key="1">
    <citation type="journal article" date="2019" name="Int. J. Syst. Evol. Microbiol.">
        <title>The Global Catalogue of Microorganisms (GCM) 10K type strain sequencing project: providing services to taxonomists for standard genome sequencing and annotation.</title>
        <authorList>
            <consortium name="The Broad Institute Genomics Platform"/>
            <consortium name="The Broad Institute Genome Sequencing Center for Infectious Disease"/>
            <person name="Wu L."/>
            <person name="Ma J."/>
        </authorList>
    </citation>
    <scope>NUCLEOTIDE SEQUENCE [LARGE SCALE GENOMIC DNA]</scope>
    <source>
        <strain evidence="2">CGMCC 1.15809</strain>
    </source>
</reference>
<name>A0ABW1FN38_9ACTN</name>
<evidence type="ECO:0008006" key="3">
    <source>
        <dbReference type="Google" id="ProtNLM"/>
    </source>
</evidence>
<dbReference type="EMBL" id="JBHSPW010000012">
    <property type="protein sequence ID" value="MFC5895862.1"/>
    <property type="molecule type" value="Genomic_DNA"/>
</dbReference>
<proteinExistence type="predicted"/>